<dbReference type="GO" id="GO:0005768">
    <property type="term" value="C:endosome"/>
    <property type="evidence" value="ECO:0007669"/>
    <property type="project" value="TreeGrafter"/>
</dbReference>
<dbReference type="GO" id="GO:0004430">
    <property type="term" value="F:1-phosphatidylinositol 4-kinase activity"/>
    <property type="evidence" value="ECO:0007669"/>
    <property type="project" value="UniProtKB-UniRule"/>
</dbReference>
<dbReference type="GO" id="GO:0007032">
    <property type="term" value="P:endosome organization"/>
    <property type="evidence" value="ECO:0007669"/>
    <property type="project" value="TreeGrafter"/>
</dbReference>
<evidence type="ECO:0000256" key="5">
    <source>
        <dbReference type="RuleBase" id="RU367084"/>
    </source>
</evidence>
<reference evidence="7 8" key="2">
    <citation type="submission" date="2018-08" db="EMBL/GenBank/DDBJ databases">
        <authorList>
            <person name="Laetsch R D."/>
            <person name="Stevens L."/>
            <person name="Kumar S."/>
            <person name="Blaxter L. M."/>
        </authorList>
    </citation>
    <scope>NUCLEOTIDE SEQUENCE [LARGE SCALE GENOMIC DNA]</scope>
</reference>
<keyword evidence="8" id="KW-1185">Reference proteome</keyword>
<keyword evidence="5" id="KW-0472">Membrane</keyword>
<reference evidence="9" key="1">
    <citation type="submission" date="2016-06" db="UniProtKB">
        <authorList>
            <consortium name="WormBaseParasite"/>
        </authorList>
    </citation>
    <scope>IDENTIFICATION</scope>
</reference>
<dbReference type="GO" id="GO:0005802">
    <property type="term" value="C:trans-Golgi network"/>
    <property type="evidence" value="ECO:0007669"/>
    <property type="project" value="TreeGrafter"/>
</dbReference>
<evidence type="ECO:0000256" key="4">
    <source>
        <dbReference type="ARBA" id="ARBA00022840"/>
    </source>
</evidence>
<dbReference type="GO" id="GO:0046854">
    <property type="term" value="P:phosphatidylinositol phosphate biosynthetic process"/>
    <property type="evidence" value="ECO:0007669"/>
    <property type="project" value="UniProtKB-UniRule"/>
</dbReference>
<protein>
    <recommendedName>
        <fullName evidence="5">Phosphatidylinositol 4-kinase type 2</fullName>
        <ecNumber evidence="5">2.7.1.67</ecNumber>
    </recommendedName>
</protein>
<comment type="catalytic activity">
    <reaction evidence="5">
        <text>a 1,2-diacyl-sn-glycero-3-phospho-(1D-myo-inositol) + ATP = a 1,2-diacyl-sn-glycero-3-phospho-(1D-myo-inositol 4-phosphate) + ADP + H(+)</text>
        <dbReference type="Rhea" id="RHEA:19877"/>
        <dbReference type="ChEBI" id="CHEBI:15378"/>
        <dbReference type="ChEBI" id="CHEBI:30616"/>
        <dbReference type="ChEBI" id="CHEBI:57880"/>
        <dbReference type="ChEBI" id="CHEBI:58178"/>
        <dbReference type="ChEBI" id="CHEBI:456216"/>
        <dbReference type="EC" id="2.7.1.67"/>
    </reaction>
</comment>
<sequence>MQIAVMNWKKGSLERKPLLSGRTQTLTGDESGSPSDRQNRSSSEEEDIKYYNENYGSVGNAQFANIVSDAIHAIREGVYPERIRQGSSGSYFVKNCERVRSL</sequence>
<dbReference type="PANTHER" id="PTHR12865">
    <property type="entry name" value="PHOSPHATIDYLINOSITOL 4-KINASE TYPE-II"/>
    <property type="match status" value="1"/>
</dbReference>
<keyword evidence="4 5" id="KW-0067">ATP-binding</keyword>
<accession>A0A182E442</accession>
<evidence type="ECO:0000256" key="1">
    <source>
        <dbReference type="ARBA" id="ARBA00022679"/>
    </source>
</evidence>
<evidence type="ECO:0000256" key="2">
    <source>
        <dbReference type="ARBA" id="ARBA00022741"/>
    </source>
</evidence>
<dbReference type="GO" id="GO:0005765">
    <property type="term" value="C:lysosomal membrane"/>
    <property type="evidence" value="ECO:0007669"/>
    <property type="project" value="TreeGrafter"/>
</dbReference>
<proteinExistence type="inferred from homology"/>
<dbReference type="EMBL" id="UYRW01000462">
    <property type="protein sequence ID" value="VDK66988.1"/>
    <property type="molecule type" value="Genomic_DNA"/>
</dbReference>
<organism evidence="9">
    <name type="scientific">Onchocerca ochengi</name>
    <name type="common">Filarial nematode worm</name>
    <dbReference type="NCBI Taxonomy" id="42157"/>
    <lineage>
        <taxon>Eukaryota</taxon>
        <taxon>Metazoa</taxon>
        <taxon>Ecdysozoa</taxon>
        <taxon>Nematoda</taxon>
        <taxon>Chromadorea</taxon>
        <taxon>Rhabditida</taxon>
        <taxon>Spirurina</taxon>
        <taxon>Spiruromorpha</taxon>
        <taxon>Filarioidea</taxon>
        <taxon>Onchocercidae</taxon>
        <taxon>Onchocerca</taxon>
    </lineage>
</organism>
<dbReference type="InterPro" id="IPR039756">
    <property type="entry name" value="Lsb6/PI4K2"/>
</dbReference>
<evidence type="ECO:0000313" key="7">
    <source>
        <dbReference type="EMBL" id="VDK66988.1"/>
    </source>
</evidence>
<dbReference type="GO" id="GO:0005524">
    <property type="term" value="F:ATP binding"/>
    <property type="evidence" value="ECO:0007669"/>
    <property type="project" value="UniProtKB-UniRule"/>
</dbReference>
<evidence type="ECO:0000313" key="9">
    <source>
        <dbReference type="WBParaSite" id="nOo.2.0.1.t02758-RA"/>
    </source>
</evidence>
<gene>
    <name evidence="7" type="ORF">NOO_LOCUS2758</name>
</gene>
<dbReference type="GO" id="GO:0005886">
    <property type="term" value="C:plasma membrane"/>
    <property type="evidence" value="ECO:0007669"/>
    <property type="project" value="TreeGrafter"/>
</dbReference>
<comment type="similarity">
    <text evidence="5">Belongs to the PI3/PI4-kinase family. Type II PI4K subfamily.</text>
</comment>
<keyword evidence="1 5" id="KW-0808">Transferase</keyword>
<dbReference type="PANTHER" id="PTHR12865:SF1">
    <property type="entry name" value="PHOSPHATIDYLINOSITOL 4-KINASE TYPE 2"/>
    <property type="match status" value="1"/>
</dbReference>
<feature type="region of interest" description="Disordered" evidence="6">
    <location>
        <begin position="16"/>
        <end position="46"/>
    </location>
</feature>
<comment type="subcellular location">
    <subcellularLocation>
        <location evidence="5">Membrane</location>
        <topology evidence="5">Peripheral membrane protein</topology>
    </subcellularLocation>
</comment>
<name>A0A182E442_ONCOC</name>
<dbReference type="EC" id="2.7.1.67" evidence="5"/>
<evidence type="ECO:0000313" key="8">
    <source>
        <dbReference type="Proteomes" id="UP000271087"/>
    </source>
</evidence>
<dbReference type="Proteomes" id="UP000271087">
    <property type="component" value="Unassembled WGS sequence"/>
</dbReference>
<dbReference type="GO" id="GO:0007030">
    <property type="term" value="P:Golgi organization"/>
    <property type="evidence" value="ECO:0007669"/>
    <property type="project" value="TreeGrafter"/>
</dbReference>
<keyword evidence="2 5" id="KW-0547">Nucleotide-binding</keyword>
<dbReference type="AlphaFoldDB" id="A0A182E442"/>
<dbReference type="STRING" id="42157.A0A182E442"/>
<dbReference type="WBParaSite" id="nOo.2.0.1.t02758-RA">
    <property type="protein sequence ID" value="nOo.2.0.1.t02758-RA"/>
    <property type="gene ID" value="nOo.2.0.1.g02758"/>
</dbReference>
<dbReference type="OrthoDB" id="3349449at2759"/>
<feature type="compositionally biased region" description="Polar residues" evidence="6">
    <location>
        <begin position="21"/>
        <end position="36"/>
    </location>
</feature>
<keyword evidence="3 5" id="KW-0418">Kinase</keyword>
<evidence type="ECO:0000256" key="3">
    <source>
        <dbReference type="ARBA" id="ARBA00022777"/>
    </source>
</evidence>
<evidence type="ECO:0000256" key="6">
    <source>
        <dbReference type="SAM" id="MobiDB-lite"/>
    </source>
</evidence>